<dbReference type="AlphaFoldDB" id="B8J491"/>
<dbReference type="EMBL" id="CP001358">
    <property type="protein sequence ID" value="ACL50139.1"/>
    <property type="molecule type" value="Genomic_DNA"/>
</dbReference>
<gene>
    <name evidence="1" type="ordered locus">Ddes_2241</name>
    <name evidence="2" type="ordered locus">Ddes_2244</name>
</gene>
<dbReference type="HOGENOM" id="CLU_2205790_0_0_7"/>
<evidence type="ECO:0000313" key="2">
    <source>
        <dbReference type="EMBL" id="ACL50139.1"/>
    </source>
</evidence>
<protein>
    <submittedName>
        <fullName evidence="1">Uncharacterized protein</fullName>
    </submittedName>
</protein>
<name>B8J491_DESDA</name>
<dbReference type="KEGG" id="dds:Ddes_2241"/>
<organism evidence="1">
    <name type="scientific">Desulfovibrio desulfuricans (strain ATCC 27774 / DSM 6949 / MB)</name>
    <dbReference type="NCBI Taxonomy" id="525146"/>
    <lineage>
        <taxon>Bacteria</taxon>
        <taxon>Pseudomonadati</taxon>
        <taxon>Thermodesulfobacteriota</taxon>
        <taxon>Desulfovibrionia</taxon>
        <taxon>Desulfovibrionales</taxon>
        <taxon>Desulfovibrionaceae</taxon>
        <taxon>Desulfovibrio</taxon>
    </lineage>
</organism>
<dbReference type="EMBL" id="CP001358">
    <property type="protein sequence ID" value="ACL50136.1"/>
    <property type="molecule type" value="Genomic_DNA"/>
</dbReference>
<reference evidence="1" key="1">
    <citation type="submission" date="2009-01" db="EMBL/GenBank/DDBJ databases">
        <title>Complete sequence of Desulfovibrio desulfuricans subsp. desulfuricans str. ATCC 27774.</title>
        <authorList>
            <consortium name="US DOE Joint Genome Institute"/>
            <person name="Lucas S."/>
            <person name="Copeland A."/>
            <person name="Lapidus A."/>
            <person name="Glavina del Rio T."/>
            <person name="Tice H."/>
            <person name="Bruce D."/>
            <person name="Goodwin L."/>
            <person name="Pitluck S."/>
            <person name="Sims D."/>
            <person name="Lu M."/>
            <person name="Kiss H."/>
            <person name="Meineke L."/>
            <person name="Brettin T."/>
            <person name="Detter J.C."/>
            <person name="Han C."/>
            <person name="Larimer F."/>
            <person name="Land M."/>
            <person name="Hauser L."/>
            <person name="Kyrpides N."/>
            <person name="Ovchinnikova G."/>
            <person name="Hazen T.C."/>
        </authorList>
    </citation>
    <scope>NUCLEOTIDE SEQUENCE [LARGE SCALE GENOMIC DNA]</scope>
    <source>
        <strain evidence="1">ATCC 27774</strain>
    </source>
</reference>
<accession>B8J491</accession>
<sequence length="107" mass="12506">MRNILSSIKVIKLGIEQKNCNCFNSSNIYEYWKCLKDASSDAENLLNALVVYGKISKTEVIKIMSENIKRNIERMKSNYMDNIRIKTVEESFEAEQPEWAKSFMKND</sequence>
<proteinExistence type="predicted"/>
<evidence type="ECO:0000313" key="1">
    <source>
        <dbReference type="EMBL" id="ACL50136.1"/>
    </source>
</evidence>
<dbReference type="KEGG" id="dds:Ddes_2244"/>